<evidence type="ECO:0000313" key="2">
    <source>
        <dbReference type="EMBL" id="MFC7440158.1"/>
    </source>
</evidence>
<dbReference type="InterPro" id="IPR030931">
    <property type="entry name" value="Group_II_RT_mat"/>
</dbReference>
<evidence type="ECO:0000259" key="1">
    <source>
        <dbReference type="PROSITE" id="PS50878"/>
    </source>
</evidence>
<feature type="domain" description="Reverse transcriptase" evidence="1">
    <location>
        <begin position="86"/>
        <end position="341"/>
    </location>
</feature>
<dbReference type="EMBL" id="JBHTBW010000006">
    <property type="protein sequence ID" value="MFC7440158.1"/>
    <property type="molecule type" value="Genomic_DNA"/>
</dbReference>
<dbReference type="InterPro" id="IPR043502">
    <property type="entry name" value="DNA/RNA_pol_sf"/>
</dbReference>
<name>A0ABW2RGP6_9BACL</name>
<dbReference type="PANTHER" id="PTHR34047:SF8">
    <property type="entry name" value="PROTEIN YKFC"/>
    <property type="match status" value="1"/>
</dbReference>
<accession>A0ABW2RGP6</accession>
<dbReference type="PROSITE" id="PS50878">
    <property type="entry name" value="RT_POL"/>
    <property type="match status" value="1"/>
</dbReference>
<dbReference type="InterPro" id="IPR051083">
    <property type="entry name" value="GrpII_Intron_Splice-Mob/Def"/>
</dbReference>
<dbReference type="Proteomes" id="UP001596500">
    <property type="component" value="Unassembled WGS sequence"/>
</dbReference>
<dbReference type="EC" id="2.7.7.49" evidence="2"/>
<gene>
    <name evidence="2" type="primary">ltrA</name>
    <name evidence="2" type="ORF">ACFQNG_03125</name>
</gene>
<dbReference type="RefSeq" id="WP_379863375.1">
    <property type="nucleotide sequence ID" value="NZ_JBHTBW010000006.1"/>
</dbReference>
<dbReference type="Gene3D" id="1.10.30.50">
    <property type="match status" value="1"/>
</dbReference>
<keyword evidence="3" id="KW-1185">Reference proteome</keyword>
<keyword evidence="2" id="KW-0548">Nucleotidyltransferase</keyword>
<dbReference type="CDD" id="cd01651">
    <property type="entry name" value="RT_G2_intron"/>
    <property type="match status" value="1"/>
</dbReference>
<dbReference type="NCBIfam" id="TIGR04416">
    <property type="entry name" value="group_II_RT_mat"/>
    <property type="match status" value="1"/>
</dbReference>
<organism evidence="2 3">
    <name type="scientific">Laceyella putida</name>
    <dbReference type="NCBI Taxonomy" id="110101"/>
    <lineage>
        <taxon>Bacteria</taxon>
        <taxon>Bacillati</taxon>
        <taxon>Bacillota</taxon>
        <taxon>Bacilli</taxon>
        <taxon>Bacillales</taxon>
        <taxon>Thermoactinomycetaceae</taxon>
        <taxon>Laceyella</taxon>
    </lineage>
</organism>
<keyword evidence="2" id="KW-0695">RNA-directed DNA polymerase</keyword>
<dbReference type="SUPFAM" id="SSF56672">
    <property type="entry name" value="DNA/RNA polymerases"/>
    <property type="match status" value="1"/>
</dbReference>
<comment type="caution">
    <text evidence="2">The sequence shown here is derived from an EMBL/GenBank/DDBJ whole genome shotgun (WGS) entry which is preliminary data.</text>
</comment>
<dbReference type="Pfam" id="PF00078">
    <property type="entry name" value="RVT_1"/>
    <property type="match status" value="1"/>
</dbReference>
<reference evidence="3" key="1">
    <citation type="journal article" date="2019" name="Int. J. Syst. Evol. Microbiol.">
        <title>The Global Catalogue of Microorganisms (GCM) 10K type strain sequencing project: providing services to taxonomists for standard genome sequencing and annotation.</title>
        <authorList>
            <consortium name="The Broad Institute Genomics Platform"/>
            <consortium name="The Broad Institute Genome Sequencing Center for Infectious Disease"/>
            <person name="Wu L."/>
            <person name="Ma J."/>
        </authorList>
    </citation>
    <scope>NUCLEOTIDE SEQUENCE [LARGE SCALE GENOMIC DNA]</scope>
    <source>
        <strain evidence="3">CGMCC 1.12942</strain>
    </source>
</reference>
<sequence>MAQKLTYPNTEGELQAELDRVFKITQETVNKNDVPRWKGIYEVVSSETAILTAIHKIKANKGSKTAGSDGKVISDYLQRDYGEIITEIQRMMNHYNPAPIRRKFIPKPGKDEMRPLGIPTVKDRIIQECVRMVIEPILEAQFFEHSYGFRPMRSTEHAFSRVSNLISQTKHEWIIEGDICKFFDTVNHRILLKQLWHMGIRDRRVLMIIKKMLKAGIMNEIGANPMGTPQGGILSPLLANAYLHKFDEWIASMWEKKKMKFPYKTRESMRVCLKKSNLKPAYLVRYADDWVIITNSKRNAEKLKYKIAKFMSEKLKIKLSEEKTKITNVYSKKVYFLGYEIKYRKDRDTGNRIPVIAPNRERLKLKVKEIMKATKKLRHCRTKDYLAYDINRLNNKIRGLIEYYEIANLVNTYLSKHNRKLQLAAFNAETNNLPGVHSQYTTGIPAVNINGTWLGVTLLGFCKWRRQTGKTQTETPYTEEGRTMFYQRKGKRPPRLRADELFHEDPWVYINHKSRLYNFEYYMNRAYAFNRDKGKCKICGCNLTKDNLHSHHVNPKLPIELVNKVFNLASLCESWHSKVHSEVDIELYETLDSKAKKRLLRFRERLSKKPKKAKSA</sequence>
<protein>
    <submittedName>
        <fullName evidence="2">Group II intron reverse transcriptase/maturase</fullName>
        <ecNumber evidence="2">2.7.7.49</ecNumber>
    </submittedName>
</protein>
<keyword evidence="2" id="KW-0808">Transferase</keyword>
<dbReference type="InterPro" id="IPR000477">
    <property type="entry name" value="RT_dom"/>
</dbReference>
<dbReference type="InterPro" id="IPR003615">
    <property type="entry name" value="HNH_nuc"/>
</dbReference>
<evidence type="ECO:0000313" key="3">
    <source>
        <dbReference type="Proteomes" id="UP001596500"/>
    </source>
</evidence>
<dbReference type="CDD" id="cd00085">
    <property type="entry name" value="HNHc"/>
    <property type="match status" value="1"/>
</dbReference>
<dbReference type="PANTHER" id="PTHR34047">
    <property type="entry name" value="NUCLEAR INTRON MATURASE 1, MITOCHONDRIAL-RELATED"/>
    <property type="match status" value="1"/>
</dbReference>
<dbReference type="GO" id="GO:0003964">
    <property type="term" value="F:RNA-directed DNA polymerase activity"/>
    <property type="evidence" value="ECO:0007669"/>
    <property type="project" value="UniProtKB-KW"/>
</dbReference>
<proteinExistence type="predicted"/>